<gene>
    <name evidence="2" type="ORF">R3P38DRAFT_2576127</name>
</gene>
<feature type="region of interest" description="Disordered" evidence="1">
    <location>
        <begin position="297"/>
        <end position="402"/>
    </location>
</feature>
<evidence type="ECO:0000313" key="3">
    <source>
        <dbReference type="Proteomes" id="UP001362999"/>
    </source>
</evidence>
<feature type="compositionally biased region" description="Basic and acidic residues" evidence="1">
    <location>
        <begin position="383"/>
        <end position="402"/>
    </location>
</feature>
<protein>
    <submittedName>
        <fullName evidence="2">Uncharacterized protein</fullName>
    </submittedName>
</protein>
<reference evidence="2 3" key="1">
    <citation type="journal article" date="2024" name="J Genomics">
        <title>Draft genome sequencing and assembly of Favolaschia claudopus CIRM-BRFM 2984 isolated from oak limbs.</title>
        <authorList>
            <person name="Navarro D."/>
            <person name="Drula E."/>
            <person name="Chaduli D."/>
            <person name="Cazenave R."/>
            <person name="Ahrendt S."/>
            <person name="Wang J."/>
            <person name="Lipzen A."/>
            <person name="Daum C."/>
            <person name="Barry K."/>
            <person name="Grigoriev I.V."/>
            <person name="Favel A."/>
            <person name="Rosso M.N."/>
            <person name="Martin F."/>
        </authorList>
    </citation>
    <scope>NUCLEOTIDE SEQUENCE [LARGE SCALE GENOMIC DNA]</scope>
    <source>
        <strain evidence="2 3">CIRM-BRFM 2984</strain>
    </source>
</reference>
<proteinExistence type="predicted"/>
<organism evidence="2 3">
    <name type="scientific">Favolaschia claudopus</name>
    <dbReference type="NCBI Taxonomy" id="2862362"/>
    <lineage>
        <taxon>Eukaryota</taxon>
        <taxon>Fungi</taxon>
        <taxon>Dikarya</taxon>
        <taxon>Basidiomycota</taxon>
        <taxon>Agaricomycotina</taxon>
        <taxon>Agaricomycetes</taxon>
        <taxon>Agaricomycetidae</taxon>
        <taxon>Agaricales</taxon>
        <taxon>Marasmiineae</taxon>
        <taxon>Mycenaceae</taxon>
        <taxon>Favolaschia</taxon>
    </lineage>
</organism>
<sequence length="439" mass="48583">MSSRAEYNWERSLTSPISSFDFTPANGARSAGNGCANEFTTPASSTGATTDLSTFRFSFPHAEPTTPISPATWDLLDDFPASPFQPYCPNAAQFELLNTRFEEAYNKSEARLALLNERGTEQPRSPAPVAQSALNMPRGPMPSAQARARIPVTDEVRRAIGRSGAGGKKRGREEREKENQVGDGDGGSDAEEGGKVKKGGKRVRFDASDLIHITRVVVDLQPYLARHNEKGKTWALVVSTLLEQDFPHKDISAGSVTNNLYSKEPAKNPQIANIIGEDTSASIVIAALLERLETQYDQAKNKSDSAKAKIKQKNDEDRKGGESIRNNSMKTLRSRPRTSTADPDDDSTDDETSTVPPRSLSGSSTIEILDSDDESNARPSKRRCSEAEETRRLMRTENERREKHDARVLKMFDNYLEASTKQKAETNEILRAFLEREKQ</sequence>
<evidence type="ECO:0000256" key="1">
    <source>
        <dbReference type="SAM" id="MobiDB-lite"/>
    </source>
</evidence>
<dbReference type="EMBL" id="JAWWNJ010000139">
    <property type="protein sequence ID" value="KAK6984321.1"/>
    <property type="molecule type" value="Genomic_DNA"/>
</dbReference>
<feature type="compositionally biased region" description="Acidic residues" evidence="1">
    <location>
        <begin position="342"/>
        <end position="352"/>
    </location>
</feature>
<comment type="caution">
    <text evidence="2">The sequence shown here is derived from an EMBL/GenBank/DDBJ whole genome shotgun (WGS) entry which is preliminary data.</text>
</comment>
<name>A0AAV9ZJA5_9AGAR</name>
<dbReference type="AlphaFoldDB" id="A0AAV9ZJA5"/>
<accession>A0AAV9ZJA5</accession>
<evidence type="ECO:0000313" key="2">
    <source>
        <dbReference type="EMBL" id="KAK6984321.1"/>
    </source>
</evidence>
<feature type="compositionally biased region" description="Basic and acidic residues" evidence="1">
    <location>
        <begin position="297"/>
        <end position="322"/>
    </location>
</feature>
<keyword evidence="3" id="KW-1185">Reference proteome</keyword>
<feature type="region of interest" description="Disordered" evidence="1">
    <location>
        <begin position="118"/>
        <end position="198"/>
    </location>
</feature>
<dbReference type="Proteomes" id="UP001362999">
    <property type="component" value="Unassembled WGS sequence"/>
</dbReference>
<feature type="compositionally biased region" description="Basic and acidic residues" evidence="1">
    <location>
        <begin position="171"/>
        <end position="180"/>
    </location>
</feature>